<feature type="signal peptide" evidence="2">
    <location>
        <begin position="1"/>
        <end position="23"/>
    </location>
</feature>
<accession>A0A238K7E2</accession>
<proteinExistence type="predicted"/>
<evidence type="ECO:0000313" key="3">
    <source>
        <dbReference type="EMBL" id="SMX38397.1"/>
    </source>
</evidence>
<sequence>MKSAFSAALCAACLALSAPAASAATVVLQTTADGAVANGGGPVVAVTNSNTITALRYSSTVQSFAIFEFDLSGIADTSTIDSAVFGYVNGSIGAAFGGLASYQVDAFLGDGTVDVADFSTPGVSVGTGQVAVGPGVLGTSDTMTLTAGPIFQSALAGNLLTLRIGTTVPFQQIQFAALESTIYANATLTLGTTPFVPPPQPGLVPLPAGLPLLLSGLGVIGLLRRRRGTRA</sequence>
<keyword evidence="1" id="KW-1133">Transmembrane helix</keyword>
<organism evidence="3 4">
    <name type="scientific">Maliponia aquimaris</name>
    <dbReference type="NCBI Taxonomy" id="1673631"/>
    <lineage>
        <taxon>Bacteria</taxon>
        <taxon>Pseudomonadati</taxon>
        <taxon>Pseudomonadota</taxon>
        <taxon>Alphaproteobacteria</taxon>
        <taxon>Rhodobacterales</taxon>
        <taxon>Paracoccaceae</taxon>
        <taxon>Maliponia</taxon>
    </lineage>
</organism>
<evidence type="ECO:0000256" key="2">
    <source>
        <dbReference type="SAM" id="SignalP"/>
    </source>
</evidence>
<keyword evidence="4" id="KW-1185">Reference proteome</keyword>
<dbReference type="InterPro" id="IPR022472">
    <property type="entry name" value="VPLPA-CTERM"/>
</dbReference>
<evidence type="ECO:0000313" key="4">
    <source>
        <dbReference type="Proteomes" id="UP000207598"/>
    </source>
</evidence>
<protein>
    <recommendedName>
        <fullName evidence="5">VPLPA-CTERM protein sorting domain protein</fullName>
    </recommendedName>
</protein>
<feature type="transmembrane region" description="Helical" evidence="1">
    <location>
        <begin position="203"/>
        <end position="223"/>
    </location>
</feature>
<dbReference type="Proteomes" id="UP000207598">
    <property type="component" value="Unassembled WGS sequence"/>
</dbReference>
<keyword evidence="1" id="KW-0812">Transmembrane</keyword>
<name>A0A238K7E2_9RHOB</name>
<evidence type="ECO:0000256" key="1">
    <source>
        <dbReference type="SAM" id="Phobius"/>
    </source>
</evidence>
<feature type="chain" id="PRO_5011991717" description="VPLPA-CTERM protein sorting domain protein" evidence="2">
    <location>
        <begin position="24"/>
        <end position="231"/>
    </location>
</feature>
<keyword evidence="2" id="KW-0732">Signal</keyword>
<reference evidence="3 4" key="1">
    <citation type="submission" date="2017-05" db="EMBL/GenBank/DDBJ databases">
        <authorList>
            <person name="Song R."/>
            <person name="Chenine A.L."/>
            <person name="Ruprecht R.M."/>
        </authorList>
    </citation>
    <scope>NUCLEOTIDE SEQUENCE [LARGE SCALE GENOMIC DNA]</scope>
    <source>
        <strain evidence="3 4">CECT 8898</strain>
    </source>
</reference>
<gene>
    <name evidence="3" type="ORF">MAA8898_01575</name>
</gene>
<keyword evidence="1" id="KW-0472">Membrane</keyword>
<dbReference type="NCBIfam" id="TIGR03370">
    <property type="entry name" value="VPLPA-CTERM"/>
    <property type="match status" value="1"/>
</dbReference>
<dbReference type="AlphaFoldDB" id="A0A238K7E2"/>
<evidence type="ECO:0008006" key="5">
    <source>
        <dbReference type="Google" id="ProtNLM"/>
    </source>
</evidence>
<dbReference type="EMBL" id="FXYF01000003">
    <property type="protein sequence ID" value="SMX38397.1"/>
    <property type="molecule type" value="Genomic_DNA"/>
</dbReference>